<keyword evidence="20" id="KW-1185">Reference proteome</keyword>
<keyword evidence="13" id="KW-0496">Mitochondrion</keyword>
<proteinExistence type="inferred from homology"/>
<dbReference type="EMBL" id="KY124271">
    <property type="protein sequence ID" value="AQX45261.1"/>
    <property type="molecule type" value="Genomic_DNA"/>
</dbReference>
<dbReference type="SUPFAM" id="SSF81464">
    <property type="entry name" value="Cytochrome c oxidase subunit II-like, transmembrane region"/>
    <property type="match status" value="1"/>
</dbReference>
<gene>
    <name evidence="17" type="primary">ctaC</name>
    <name evidence="19" type="synonym">MYN1_Chr_657</name>
    <name evidence="17" type="ORF">PCKR_729</name>
    <name evidence="18" type="ORF">PFK_729</name>
    <name evidence="19" type="ORF">PMYN1_Chma674</name>
</gene>
<dbReference type="InterPro" id="IPR008972">
    <property type="entry name" value="Cupredoxin"/>
</dbReference>
<dbReference type="Proteomes" id="UP000503178">
    <property type="component" value="Chromatophore Pltd"/>
</dbReference>
<keyword evidence="4 13" id="KW-0679">Respiratory chain</keyword>
<comment type="similarity">
    <text evidence="2 13">Belongs to the cytochrome c oxidase subunit 2 family.</text>
</comment>
<protein>
    <recommendedName>
        <fullName evidence="13">Cytochrome c oxidase subunit 2</fullName>
    </recommendedName>
</protein>
<keyword evidence="17" id="KW-0934">Plastid</keyword>
<dbReference type="CDD" id="cd13919">
    <property type="entry name" value="CuRO_HCO_II_like_5"/>
    <property type="match status" value="1"/>
</dbReference>
<evidence type="ECO:0000256" key="13">
    <source>
        <dbReference type="RuleBase" id="RU000457"/>
    </source>
</evidence>
<sequence>MSIRSITVAALISIILILAGLWVGQNVNLLPVAASANAPLYDQLFRVLLSVSTVLFLTIFSILIFSLIRFRRQMFESDDGLSLQNNLGLEILWTAIPAVIILVIGLYSYDIYDQMGGMVPLKKADNIYQSGKQAAIKGLETEQTVLVEGDKKPQDQKVWGGIGLGTISTENHTVPIEVTAMQFAFIFKYPSQNIVTGELHVPVGRPVELRMEAKDVIHAFWVPEFRLKQDIIPGQLTLLSFTPTRTGTYPIVCAELCGPYHGGMRSQVIVDEPDVFDEWLVTNTPSTVAANSNLSIG</sequence>
<evidence type="ECO:0000256" key="8">
    <source>
        <dbReference type="ARBA" id="ARBA00022982"/>
    </source>
</evidence>
<feature type="transmembrane region" description="Helical" evidence="14">
    <location>
        <begin position="7"/>
        <end position="24"/>
    </location>
</feature>
<dbReference type="GO" id="GO:0005507">
    <property type="term" value="F:copper ion binding"/>
    <property type="evidence" value="ECO:0007669"/>
    <property type="project" value="InterPro"/>
</dbReference>
<dbReference type="Gene3D" id="2.60.40.420">
    <property type="entry name" value="Cupredoxins - blue copper proteins"/>
    <property type="match status" value="1"/>
</dbReference>
<keyword evidence="11 13" id="KW-0472">Membrane</keyword>
<accession>A0A1L5YCT3</accession>
<evidence type="ECO:0000313" key="17">
    <source>
        <dbReference type="EMBL" id="APP88494.1"/>
    </source>
</evidence>
<dbReference type="InterPro" id="IPR045187">
    <property type="entry name" value="CcO_II"/>
</dbReference>
<evidence type="ECO:0000256" key="6">
    <source>
        <dbReference type="ARBA" id="ARBA00022723"/>
    </source>
</evidence>
<feature type="domain" description="Cytochrome oxidase subunit II transmembrane region profile" evidence="16">
    <location>
        <begin position="21"/>
        <end position="119"/>
    </location>
</feature>
<dbReference type="PRINTS" id="PR01166">
    <property type="entry name" value="CYCOXIDASEII"/>
</dbReference>
<dbReference type="GO" id="GO:0042773">
    <property type="term" value="P:ATP synthesis coupled electron transport"/>
    <property type="evidence" value="ECO:0007669"/>
    <property type="project" value="TreeGrafter"/>
</dbReference>
<reference evidence="19 20" key="2">
    <citation type="submission" date="2019-06" db="EMBL/GenBank/DDBJ databases">
        <title>A hidden player of endosymbiotic evolution: DNA virus triggered massive gene transfer.</title>
        <authorList>
            <person name="Matsuo M."/>
            <person name="Katahata A."/>
            <person name="Tachikawa M."/>
            <person name="Minakuchi Y."/>
            <person name="Noguchi H."/>
            <person name="Toyoda A."/>
            <person name="Fujiyama A."/>
            <person name="Suzuki Y."/>
            <person name="Satoh S."/>
            <person name="Nakayama T."/>
            <person name="Kamikawa R."/>
            <person name="Nomura M."/>
            <person name="Inagaki Y."/>
            <person name="Ishida K."/>
            <person name="Obokata J."/>
        </authorList>
    </citation>
    <scope>NUCLEOTIDE SEQUENCE [LARGE SCALE GENOMIC DNA]</scope>
    <source>
        <strain evidence="19 20">MYN1</strain>
    </source>
</reference>
<keyword evidence="8 13" id="KW-0249">Electron transport</keyword>
<dbReference type="Pfam" id="PF00116">
    <property type="entry name" value="COX2"/>
    <property type="match status" value="1"/>
</dbReference>
<evidence type="ECO:0000313" key="19">
    <source>
        <dbReference type="EMBL" id="BBL86479.1"/>
    </source>
</evidence>
<evidence type="ECO:0000256" key="12">
    <source>
        <dbReference type="ARBA" id="ARBA00049512"/>
    </source>
</evidence>
<comment type="subcellular location">
    <subcellularLocation>
        <location evidence="1">Membrane</location>
        <topology evidence="1">Multi-pass membrane protein</topology>
    </subcellularLocation>
    <subcellularLocation>
        <location evidence="13">Mitochondrion inner membrane</location>
        <topology evidence="13">Multi-pass membrane protein</topology>
    </subcellularLocation>
</comment>
<dbReference type="EMBL" id="LC490351">
    <property type="protein sequence ID" value="BBL86479.1"/>
    <property type="molecule type" value="Genomic_DNA"/>
</dbReference>
<comment type="function">
    <text evidence="13">Component of the cytochrome c oxidase, the last enzyme in the mitochondrial electron transport chain which drives oxidative phosphorylation. The respiratory chain contains 3 multisubunit complexes succinate dehydrogenase (complex II, CII), ubiquinol-cytochrome c oxidoreductase (cytochrome b-c1 complex, complex III, CIII) and cytochrome c oxidase (complex IV, CIV), that cooperate to transfer electrons derived from NADH and succinate to molecular oxygen, creating an electrochemical gradient over the inner membrane that drives transmembrane transport and the ATP synthase. Cytochrome c oxidase is the component of the respiratory chain that catalyzes the reduction of oxygen to water. Electrons originating from reduced cytochrome c in the intermembrane space (IMS) are transferred via the dinuclear copper A center (CU(A)) of subunit 2 and heme A of subunit 1 to the active site in subunit 1, a binuclear center (BNC) formed by heme A3 and copper B (CU(B)). The BNC reduces molecular oxygen to 2 water molecules using 4 electrons from cytochrome c in the IMS and 4 protons from the mitochondrial matrix.</text>
</comment>
<evidence type="ECO:0000256" key="2">
    <source>
        <dbReference type="ARBA" id="ARBA00007866"/>
    </source>
</evidence>
<evidence type="ECO:0000256" key="3">
    <source>
        <dbReference type="ARBA" id="ARBA00022448"/>
    </source>
</evidence>
<dbReference type="SUPFAM" id="SSF49503">
    <property type="entry name" value="Cupredoxins"/>
    <property type="match status" value="1"/>
</dbReference>
<dbReference type="PROSITE" id="PS00078">
    <property type="entry name" value="COX2"/>
    <property type="match status" value="1"/>
</dbReference>
<feature type="domain" description="Cytochrome oxidase subunit II copper A binding" evidence="15">
    <location>
        <begin position="171"/>
        <end position="282"/>
    </location>
</feature>
<keyword evidence="9 14" id="KW-1133">Transmembrane helix</keyword>
<keyword evidence="6 13" id="KW-0479">Metal-binding</keyword>
<evidence type="ECO:0000259" key="15">
    <source>
        <dbReference type="PROSITE" id="PS50857"/>
    </source>
</evidence>
<dbReference type="PANTHER" id="PTHR22888:SF9">
    <property type="entry name" value="CYTOCHROME C OXIDASE SUBUNIT 2"/>
    <property type="match status" value="1"/>
</dbReference>
<evidence type="ECO:0000256" key="14">
    <source>
        <dbReference type="SAM" id="Phobius"/>
    </source>
</evidence>
<evidence type="ECO:0000256" key="10">
    <source>
        <dbReference type="ARBA" id="ARBA00023008"/>
    </source>
</evidence>
<feature type="transmembrane region" description="Helical" evidence="14">
    <location>
        <begin position="44"/>
        <end position="68"/>
    </location>
</feature>
<dbReference type="Gene3D" id="1.10.287.90">
    <property type="match status" value="1"/>
</dbReference>
<dbReference type="AlphaFoldDB" id="A0A1L5YCT3"/>
<dbReference type="Pfam" id="PF02790">
    <property type="entry name" value="COX2_TM"/>
    <property type="match status" value="1"/>
</dbReference>
<reference evidence="17" key="1">
    <citation type="journal article" date="2017" name="Protist">
        <title>Diversity of the Photosynthetic Paulinella Species, with the Description of Paulinella micropora sp. nov. and the Chromatophore Genome Sequence for strain KR01.</title>
        <authorList>
            <person name="Lhee D."/>
            <person name="Yang E.C."/>
            <person name="Kim J.I."/>
            <person name="Nakayama T."/>
            <person name="Zuccarello G."/>
            <person name="Andersen R.A."/>
            <person name="Yoon H.S."/>
        </authorList>
    </citation>
    <scope>NUCLEOTIDE SEQUENCE</scope>
    <source>
        <strain evidence="18">FK01</strain>
        <strain evidence="17">KR01</strain>
    </source>
</reference>
<evidence type="ECO:0000256" key="1">
    <source>
        <dbReference type="ARBA" id="ARBA00004141"/>
    </source>
</evidence>
<evidence type="ECO:0000256" key="9">
    <source>
        <dbReference type="ARBA" id="ARBA00022989"/>
    </source>
</evidence>
<dbReference type="GO" id="GO:0004129">
    <property type="term" value="F:cytochrome-c oxidase activity"/>
    <property type="evidence" value="ECO:0007669"/>
    <property type="project" value="UniProtKB-EC"/>
</dbReference>
<evidence type="ECO:0000256" key="11">
    <source>
        <dbReference type="ARBA" id="ARBA00023136"/>
    </source>
</evidence>
<evidence type="ECO:0000313" key="18">
    <source>
        <dbReference type="EMBL" id="AQX45261.1"/>
    </source>
</evidence>
<dbReference type="GO" id="GO:0005743">
    <property type="term" value="C:mitochondrial inner membrane"/>
    <property type="evidence" value="ECO:0007669"/>
    <property type="project" value="UniProtKB-SubCell"/>
</dbReference>
<dbReference type="EMBL" id="KX897545">
    <property type="protein sequence ID" value="APP88494.1"/>
    <property type="molecule type" value="Genomic_DNA"/>
</dbReference>
<dbReference type="InterPro" id="IPR036257">
    <property type="entry name" value="Cyt_c_oxidase_su2_TM_sf"/>
</dbReference>
<name>A0A1L5YCT3_9EUKA</name>
<feature type="transmembrane region" description="Helical" evidence="14">
    <location>
        <begin position="89"/>
        <end position="109"/>
    </location>
</feature>
<evidence type="ECO:0000256" key="5">
    <source>
        <dbReference type="ARBA" id="ARBA00022692"/>
    </source>
</evidence>
<keyword evidence="5 13" id="KW-0812">Transmembrane</keyword>
<evidence type="ECO:0000259" key="16">
    <source>
        <dbReference type="PROSITE" id="PS50999"/>
    </source>
</evidence>
<keyword evidence="3 13" id="KW-0813">Transport</keyword>
<dbReference type="InterPro" id="IPR011759">
    <property type="entry name" value="Cyt_c_oxidase_su2_TM_dom"/>
</dbReference>
<dbReference type="PROSITE" id="PS50857">
    <property type="entry name" value="COX2_CUA"/>
    <property type="match status" value="1"/>
</dbReference>
<evidence type="ECO:0000256" key="7">
    <source>
        <dbReference type="ARBA" id="ARBA00022967"/>
    </source>
</evidence>
<keyword evidence="13" id="KW-0999">Mitochondrion inner membrane</keyword>
<evidence type="ECO:0000256" key="4">
    <source>
        <dbReference type="ARBA" id="ARBA00022660"/>
    </source>
</evidence>
<dbReference type="InterPro" id="IPR002429">
    <property type="entry name" value="CcO_II-like_C"/>
</dbReference>
<comment type="cofactor">
    <cofactor evidence="13">
        <name>Cu cation</name>
        <dbReference type="ChEBI" id="CHEBI:23378"/>
    </cofactor>
    <text evidence="13">Binds a copper A center.</text>
</comment>
<keyword evidence="10 13" id="KW-0186">Copper</keyword>
<dbReference type="PROSITE" id="PS50999">
    <property type="entry name" value="COX2_TM"/>
    <property type="match status" value="1"/>
</dbReference>
<dbReference type="InterPro" id="IPR001505">
    <property type="entry name" value="Copper_CuA"/>
</dbReference>
<comment type="catalytic activity">
    <reaction evidence="12">
        <text>4 Fe(II)-[cytochrome c] + O2 + 8 H(+)(in) = 4 Fe(III)-[cytochrome c] + 2 H2O + 4 H(+)(out)</text>
        <dbReference type="Rhea" id="RHEA:11436"/>
        <dbReference type="Rhea" id="RHEA-COMP:10350"/>
        <dbReference type="Rhea" id="RHEA-COMP:14399"/>
        <dbReference type="ChEBI" id="CHEBI:15377"/>
        <dbReference type="ChEBI" id="CHEBI:15378"/>
        <dbReference type="ChEBI" id="CHEBI:15379"/>
        <dbReference type="ChEBI" id="CHEBI:29033"/>
        <dbReference type="ChEBI" id="CHEBI:29034"/>
        <dbReference type="EC" id="7.1.1.9"/>
    </reaction>
    <physiologicalReaction direction="left-to-right" evidence="12">
        <dbReference type="Rhea" id="RHEA:11437"/>
    </physiologicalReaction>
</comment>
<geneLocation type="plastid" evidence="17"/>
<keyword evidence="7" id="KW-1278">Translocase</keyword>
<organism evidence="17">
    <name type="scientific">Paulinella micropora</name>
    <dbReference type="NCBI Taxonomy" id="1928728"/>
    <lineage>
        <taxon>Eukaryota</taxon>
        <taxon>Sar</taxon>
        <taxon>Rhizaria</taxon>
        <taxon>Cercozoa</taxon>
        <taxon>Imbricatea</taxon>
        <taxon>Silicofilosea</taxon>
        <taxon>Euglyphida</taxon>
        <taxon>Paulinellidae</taxon>
        <taxon>Paulinella</taxon>
    </lineage>
</organism>
<dbReference type="PANTHER" id="PTHR22888">
    <property type="entry name" value="CYTOCHROME C OXIDASE, SUBUNIT II"/>
    <property type="match status" value="1"/>
</dbReference>
<evidence type="ECO:0000313" key="20">
    <source>
        <dbReference type="Proteomes" id="UP000503178"/>
    </source>
</evidence>